<organism evidence="1 2">
    <name type="scientific">Lentisphaera araneosa HTCC2155</name>
    <dbReference type="NCBI Taxonomy" id="313628"/>
    <lineage>
        <taxon>Bacteria</taxon>
        <taxon>Pseudomonadati</taxon>
        <taxon>Lentisphaerota</taxon>
        <taxon>Lentisphaeria</taxon>
        <taxon>Lentisphaerales</taxon>
        <taxon>Lentisphaeraceae</taxon>
        <taxon>Lentisphaera</taxon>
    </lineage>
</organism>
<sequence>MSIKLPVISDMVLLGGSPERCEGCHPQLADGLEIKCGCFAQERGAVPLELP</sequence>
<reference evidence="1 2" key="1">
    <citation type="journal article" date="2010" name="J. Bacteriol.">
        <title>Genome sequence of Lentisphaera araneosa HTCC2155T, the type species of the order Lentisphaerales in the phylum Lentisphaerae.</title>
        <authorList>
            <person name="Thrash J.C."/>
            <person name="Cho J.C."/>
            <person name="Vergin K.L."/>
            <person name="Morris R.M."/>
            <person name="Giovannoni S.J."/>
        </authorList>
    </citation>
    <scope>NUCLEOTIDE SEQUENCE [LARGE SCALE GENOMIC DNA]</scope>
    <source>
        <strain evidence="1 2">HTCC2155</strain>
    </source>
</reference>
<evidence type="ECO:0000313" key="1">
    <source>
        <dbReference type="EMBL" id="EDM27942.1"/>
    </source>
</evidence>
<evidence type="ECO:0000313" key="2">
    <source>
        <dbReference type="Proteomes" id="UP000004947"/>
    </source>
</evidence>
<proteinExistence type="predicted"/>
<protein>
    <submittedName>
        <fullName evidence="1">Uncharacterized protein</fullName>
    </submittedName>
</protein>
<comment type="caution">
    <text evidence="1">The sequence shown here is derived from an EMBL/GenBank/DDBJ whole genome shotgun (WGS) entry which is preliminary data.</text>
</comment>
<dbReference type="RefSeq" id="WP_007278456.1">
    <property type="nucleotide sequence ID" value="NZ_ABCK01000007.1"/>
</dbReference>
<dbReference type="AlphaFoldDB" id="A6DKP4"/>
<dbReference type="EMBL" id="ABCK01000007">
    <property type="protein sequence ID" value="EDM27942.1"/>
    <property type="molecule type" value="Genomic_DNA"/>
</dbReference>
<dbReference type="Proteomes" id="UP000004947">
    <property type="component" value="Unassembled WGS sequence"/>
</dbReference>
<accession>A6DKP4</accession>
<name>A6DKP4_9BACT</name>
<keyword evidence="2" id="KW-1185">Reference proteome</keyword>
<gene>
    <name evidence="1" type="ORF">LNTAR_01035</name>
</gene>